<dbReference type="PANTHER" id="PTHR12403">
    <property type="entry name" value="TRAFFICKING PROTEIN PARTICLE COMPLEX SUBUNIT 2"/>
    <property type="match status" value="1"/>
</dbReference>
<dbReference type="GO" id="GO:0006888">
    <property type="term" value="P:endoplasmic reticulum to Golgi vesicle-mediated transport"/>
    <property type="evidence" value="ECO:0007669"/>
    <property type="project" value="InterPro"/>
</dbReference>
<evidence type="ECO:0000313" key="2">
    <source>
        <dbReference type="EMBL" id="KAK4534772.1"/>
    </source>
</evidence>
<name>A0AAV9IRA1_CYACA</name>
<accession>A0AAV9IRA1</accession>
<evidence type="ECO:0000313" key="3">
    <source>
        <dbReference type="Proteomes" id="UP001301350"/>
    </source>
</evidence>
<comment type="caution">
    <text evidence="2">The sequence shown here is derived from an EMBL/GenBank/DDBJ whole genome shotgun (WGS) entry which is preliminary data.</text>
</comment>
<evidence type="ECO:0000256" key="1">
    <source>
        <dbReference type="SAM" id="MobiDB-lite"/>
    </source>
</evidence>
<reference evidence="2 3" key="1">
    <citation type="submission" date="2022-07" db="EMBL/GenBank/DDBJ databases">
        <title>Genome-wide signatures of adaptation to extreme environments.</title>
        <authorList>
            <person name="Cho C.H."/>
            <person name="Yoon H.S."/>
        </authorList>
    </citation>
    <scope>NUCLEOTIDE SEQUENCE [LARGE SCALE GENOMIC DNA]</scope>
    <source>
        <strain evidence="2 3">DBV 063 E5</strain>
    </source>
</reference>
<keyword evidence="3" id="KW-1185">Reference proteome</keyword>
<evidence type="ECO:0008006" key="4">
    <source>
        <dbReference type="Google" id="ProtNLM"/>
    </source>
</evidence>
<dbReference type="InterPro" id="IPR006722">
    <property type="entry name" value="Sedlin"/>
</dbReference>
<dbReference type="GO" id="GO:0005737">
    <property type="term" value="C:cytoplasm"/>
    <property type="evidence" value="ECO:0007669"/>
    <property type="project" value="GOC"/>
</dbReference>
<dbReference type="InterPro" id="IPR011012">
    <property type="entry name" value="Longin-like_dom_sf"/>
</dbReference>
<dbReference type="Pfam" id="PF04628">
    <property type="entry name" value="Sedlin_N"/>
    <property type="match status" value="1"/>
</dbReference>
<gene>
    <name evidence="2" type="ORF">CDCA_CDCA02G0797</name>
</gene>
<dbReference type="CDD" id="cd14825">
    <property type="entry name" value="TRAPPC2_sedlin"/>
    <property type="match status" value="1"/>
</dbReference>
<feature type="region of interest" description="Disordered" evidence="1">
    <location>
        <begin position="20"/>
        <end position="43"/>
    </location>
</feature>
<protein>
    <recommendedName>
        <fullName evidence="4">Trafficking protein particle complex subunit 2</fullName>
    </recommendedName>
</protein>
<feature type="compositionally biased region" description="Low complexity" evidence="1">
    <location>
        <begin position="25"/>
        <end position="36"/>
    </location>
</feature>
<dbReference type="EMBL" id="JANCYW010000002">
    <property type="protein sequence ID" value="KAK4534772.1"/>
    <property type="molecule type" value="Genomic_DNA"/>
</dbReference>
<dbReference type="Proteomes" id="UP001301350">
    <property type="component" value="Unassembled WGS sequence"/>
</dbReference>
<sequence length="159" mass="17887">MPYYFAIVTEQDRLVHDLYYPPPTTTTTTTTSISPTQRRATDRAPVPPALHTFQFVAHAALDVIEANQWSTRDMHLRNVDRYGNLAVSAWLTPDASTRLLLVHSATDEATRAAKAFLQSAYELYVLLVLCNPFHLATEPVQSARFHEQLLLLAKKHLSG</sequence>
<organism evidence="2 3">
    <name type="scientific">Cyanidium caldarium</name>
    <name type="common">Red alga</name>
    <dbReference type="NCBI Taxonomy" id="2771"/>
    <lineage>
        <taxon>Eukaryota</taxon>
        <taxon>Rhodophyta</taxon>
        <taxon>Bangiophyceae</taxon>
        <taxon>Cyanidiales</taxon>
        <taxon>Cyanidiaceae</taxon>
        <taxon>Cyanidium</taxon>
    </lineage>
</organism>
<dbReference type="SUPFAM" id="SSF64356">
    <property type="entry name" value="SNARE-like"/>
    <property type="match status" value="1"/>
</dbReference>
<proteinExistence type="predicted"/>
<dbReference type="Gene3D" id="3.30.450.70">
    <property type="match status" value="1"/>
</dbReference>
<dbReference type="AlphaFoldDB" id="A0AAV9IRA1"/>